<name>F6DQQ0_DESRL</name>
<accession>F6DQQ0</accession>
<evidence type="ECO:0000256" key="1">
    <source>
        <dbReference type="SAM" id="Phobius"/>
    </source>
</evidence>
<sequence>MKNIEQWLNDKKIEIDQLEAPRELEFKLRSALAKAESRRKKGWGIRVAAACLAIFIISYNFSTFAYYGKRLVGYDQVMDGPLNKLNQLGKGQIIDKKVTFNNGVVITLDGIMLDENQLLAFYRIQDPTGKVDVEQLNFQMQMEGFWGRYYMQSGRGEIKEETGEMKWVASFGPPGLLEKNLHLKIGLITEKGLLEEEEILFPLDRNKAMSTTLKKNIRQTIRAEGSSVRFESILASPTRTVITGSIENILELAIDQMKGERMRPEGLSIKLLANGEPVPQQGAGMSTDMKGITFEHYFDPLPEKLQSLQIQVDSLSADYDVRQEVALKKDGQGQNIEILGQKIEINRIYQAQGSSYITLTTAETTLLTRVYLVVDGKKVALKKTITNDYKKQADGRILHTRTLHFPETGKSYRLDIERMSFLKNVNKRINIPVN</sequence>
<reference evidence="3 4" key="2">
    <citation type="journal article" date="2012" name="Stand. Genomic Sci.">
        <title>Complete genome sequence of the sulfate-reducing firmicute Desulfotomaculum ruminis type strain (DL(T)).</title>
        <authorList>
            <person name="Spring S."/>
            <person name="Visser M."/>
            <person name="Lu M."/>
            <person name="Copeland A."/>
            <person name="Lapidus A."/>
            <person name="Lucas S."/>
            <person name="Cheng J.F."/>
            <person name="Han C."/>
            <person name="Tapia R."/>
            <person name="Goodwin L.A."/>
            <person name="Pitluck S."/>
            <person name="Ivanova N."/>
            <person name="Land M."/>
            <person name="Hauser L."/>
            <person name="Larimer F."/>
            <person name="Rohde M."/>
            <person name="Goker M."/>
            <person name="Detter J.C."/>
            <person name="Kyrpides N.C."/>
            <person name="Woyke T."/>
            <person name="Schaap P.J."/>
            <person name="Plugge C.M."/>
            <person name="Muyzer G."/>
            <person name="Kuever J."/>
            <person name="Pereira I.A."/>
            <person name="Parshina S.N."/>
            <person name="Bernier-Latmani R."/>
            <person name="Stams A.J."/>
            <person name="Klenk H.P."/>
        </authorList>
    </citation>
    <scope>NUCLEOTIDE SEQUENCE [LARGE SCALE GENOMIC DNA]</scope>
    <source>
        <strain evidence="4">ATCC 23193 / DSM 2154 / NCIB 8452 / DL</strain>
    </source>
</reference>
<evidence type="ECO:0000313" key="3">
    <source>
        <dbReference type="EMBL" id="AEG62047.1"/>
    </source>
</evidence>
<reference evidence="4" key="1">
    <citation type="submission" date="2011-05" db="EMBL/GenBank/DDBJ databases">
        <title>Complete sequence of Desulfotomaculum ruminis DSM 2154.</title>
        <authorList>
            <person name="Lucas S."/>
            <person name="Copeland A."/>
            <person name="Lapidus A."/>
            <person name="Cheng J.-F."/>
            <person name="Goodwin L."/>
            <person name="Pitluck S."/>
            <person name="Lu M."/>
            <person name="Detter J.C."/>
            <person name="Han C."/>
            <person name="Tapia R."/>
            <person name="Land M."/>
            <person name="Hauser L."/>
            <person name="Kyrpides N."/>
            <person name="Ivanova N."/>
            <person name="Mikhailova N."/>
            <person name="Pagani I."/>
            <person name="Stams A.J.M."/>
            <person name="Plugge C.M."/>
            <person name="Muyzer G."/>
            <person name="Kuever J."/>
            <person name="Parshina S.N."/>
            <person name="Ivanova A.E."/>
            <person name="Nazina T.N."/>
            <person name="Brambilla E."/>
            <person name="Spring S."/>
            <person name="Klenk H.-P."/>
            <person name="Woyke T."/>
        </authorList>
    </citation>
    <scope>NUCLEOTIDE SEQUENCE [LARGE SCALE GENOMIC DNA]</scope>
    <source>
        <strain evidence="4">ATCC 23193 / DSM 2154 / NCIB 8452 / DL</strain>
    </source>
</reference>
<dbReference type="HOGENOM" id="CLU_053294_0_0_9"/>
<gene>
    <name evidence="3" type="ordered locus">Desru_3847</name>
</gene>
<dbReference type="InterPro" id="IPR025436">
    <property type="entry name" value="DUF4179"/>
</dbReference>
<keyword evidence="4" id="KW-1185">Reference proteome</keyword>
<dbReference type="AlphaFoldDB" id="F6DQQ0"/>
<dbReference type="Pfam" id="PF13786">
    <property type="entry name" value="DUF4179"/>
    <property type="match status" value="1"/>
</dbReference>
<organism evidence="3 4">
    <name type="scientific">Desulforamulus ruminis (strain ATCC 23193 / DSM 2154 / NCIMB 8452 / DL)</name>
    <name type="common">Desulfotomaculum ruminis</name>
    <dbReference type="NCBI Taxonomy" id="696281"/>
    <lineage>
        <taxon>Bacteria</taxon>
        <taxon>Bacillati</taxon>
        <taxon>Bacillota</taxon>
        <taxon>Clostridia</taxon>
        <taxon>Eubacteriales</taxon>
        <taxon>Peptococcaceae</taxon>
        <taxon>Desulforamulus</taxon>
    </lineage>
</organism>
<evidence type="ECO:0000313" key="4">
    <source>
        <dbReference type="Proteomes" id="UP000009234"/>
    </source>
</evidence>
<evidence type="ECO:0000259" key="2">
    <source>
        <dbReference type="Pfam" id="PF13786"/>
    </source>
</evidence>
<keyword evidence="1" id="KW-0812">Transmembrane</keyword>
<dbReference type="eggNOG" id="ENOG502Z98F">
    <property type="taxonomic scope" value="Bacteria"/>
</dbReference>
<dbReference type="STRING" id="696281.Desru_3847"/>
<protein>
    <recommendedName>
        <fullName evidence="2">DUF4179 domain-containing protein</fullName>
    </recommendedName>
</protein>
<dbReference type="Proteomes" id="UP000009234">
    <property type="component" value="Chromosome"/>
</dbReference>
<dbReference type="RefSeq" id="WP_013843792.1">
    <property type="nucleotide sequence ID" value="NC_015589.1"/>
</dbReference>
<feature type="transmembrane region" description="Helical" evidence="1">
    <location>
        <begin position="43"/>
        <end position="67"/>
    </location>
</feature>
<dbReference type="KEGG" id="dru:Desru_3847"/>
<keyword evidence="1" id="KW-0472">Membrane</keyword>
<proteinExistence type="predicted"/>
<feature type="domain" description="DUF4179" evidence="2">
    <location>
        <begin position="38"/>
        <end position="125"/>
    </location>
</feature>
<dbReference type="EMBL" id="CP002780">
    <property type="protein sequence ID" value="AEG62047.1"/>
    <property type="molecule type" value="Genomic_DNA"/>
</dbReference>
<keyword evidence="1" id="KW-1133">Transmembrane helix</keyword>